<evidence type="ECO:0000259" key="4">
    <source>
        <dbReference type="Pfam" id="PF02678"/>
    </source>
</evidence>
<dbReference type="Pfam" id="PF05726">
    <property type="entry name" value="Pirin_C"/>
    <property type="match status" value="1"/>
</dbReference>
<protein>
    <recommendedName>
        <fullName evidence="8">Pirin family protein</fullName>
    </recommendedName>
</protein>
<dbReference type="PANTHER" id="PTHR13903:SF8">
    <property type="entry name" value="PIRIN"/>
    <property type="match status" value="1"/>
</dbReference>
<proteinExistence type="inferred from homology"/>
<dbReference type="Gene3D" id="2.60.120.10">
    <property type="entry name" value="Jelly Rolls"/>
    <property type="match status" value="2"/>
</dbReference>
<accession>A0A843YYE2</accession>
<comment type="similarity">
    <text evidence="1 3">Belongs to the pirin family.</text>
</comment>
<dbReference type="AlphaFoldDB" id="A0A843YYE2"/>
<dbReference type="RefSeq" id="WP_153236411.1">
    <property type="nucleotide sequence ID" value="NZ_WINI01000025.1"/>
</dbReference>
<evidence type="ECO:0000256" key="1">
    <source>
        <dbReference type="ARBA" id="ARBA00008416"/>
    </source>
</evidence>
<dbReference type="Pfam" id="PF02678">
    <property type="entry name" value="Pirin"/>
    <property type="match status" value="1"/>
</dbReference>
<dbReference type="CDD" id="cd02247">
    <property type="entry name" value="cupin_pirin_C"/>
    <property type="match status" value="1"/>
</dbReference>
<dbReference type="SUPFAM" id="SSF51182">
    <property type="entry name" value="RmlC-like cupins"/>
    <property type="match status" value="1"/>
</dbReference>
<dbReference type="PIRSF" id="PIRSF006232">
    <property type="entry name" value="Pirin"/>
    <property type="match status" value="1"/>
</dbReference>
<feature type="domain" description="Pirin N-terminal" evidence="4">
    <location>
        <begin position="29"/>
        <end position="114"/>
    </location>
</feature>
<evidence type="ECO:0000256" key="3">
    <source>
        <dbReference type="RuleBase" id="RU003457"/>
    </source>
</evidence>
<dbReference type="InterPro" id="IPR012093">
    <property type="entry name" value="Pirin"/>
</dbReference>
<dbReference type="GO" id="GO:0046872">
    <property type="term" value="F:metal ion binding"/>
    <property type="evidence" value="ECO:0007669"/>
    <property type="project" value="UniProtKB-KW"/>
</dbReference>
<feature type="binding site" evidence="2">
    <location>
        <position position="58"/>
    </location>
    <ligand>
        <name>Fe cation</name>
        <dbReference type="ChEBI" id="CHEBI:24875"/>
    </ligand>
</feature>
<dbReference type="InterPro" id="IPR008778">
    <property type="entry name" value="Pirin_C_dom"/>
</dbReference>
<feature type="binding site" evidence="2">
    <location>
        <position position="56"/>
    </location>
    <ligand>
        <name>Fe cation</name>
        <dbReference type="ChEBI" id="CHEBI:24875"/>
    </ligand>
</feature>
<keyword evidence="2" id="KW-0408">Iron</keyword>
<dbReference type="InterPro" id="IPR003829">
    <property type="entry name" value="Pirin_N_dom"/>
</dbReference>
<feature type="binding site" evidence="2">
    <location>
        <position position="100"/>
    </location>
    <ligand>
        <name>Fe cation</name>
        <dbReference type="ChEBI" id="CHEBI:24875"/>
    </ligand>
</feature>
<reference evidence="6 7" key="1">
    <citation type="submission" date="2019-10" db="EMBL/GenBank/DDBJ databases">
        <title>Glaciimonas soli sp. nov., a psychrophilic bacterium isolated from the forest soil of a high elevation mountain in Taiwan.</title>
        <authorList>
            <person name="Wang L.-T."/>
            <person name="Shieh W.Y."/>
        </authorList>
    </citation>
    <scope>NUCLEOTIDE SEQUENCE [LARGE SCALE GENOMIC DNA]</scope>
    <source>
        <strain evidence="6 7">GS1</strain>
    </source>
</reference>
<keyword evidence="7" id="KW-1185">Reference proteome</keyword>
<evidence type="ECO:0000259" key="5">
    <source>
        <dbReference type="Pfam" id="PF05726"/>
    </source>
</evidence>
<evidence type="ECO:0000256" key="2">
    <source>
        <dbReference type="PIRSR" id="PIRSR006232-1"/>
    </source>
</evidence>
<feature type="binding site" evidence="2">
    <location>
        <position position="102"/>
    </location>
    <ligand>
        <name>Fe cation</name>
        <dbReference type="ChEBI" id="CHEBI:24875"/>
    </ligand>
</feature>
<organism evidence="6 7">
    <name type="scientific">Glaciimonas soli</name>
    <dbReference type="NCBI Taxonomy" id="2590999"/>
    <lineage>
        <taxon>Bacteria</taxon>
        <taxon>Pseudomonadati</taxon>
        <taxon>Pseudomonadota</taxon>
        <taxon>Betaproteobacteria</taxon>
        <taxon>Burkholderiales</taxon>
        <taxon>Oxalobacteraceae</taxon>
        <taxon>Glaciimonas</taxon>
    </lineage>
</organism>
<gene>
    <name evidence="6" type="ORF">GEV47_19165</name>
</gene>
<comment type="caution">
    <text evidence="6">The sequence shown here is derived from an EMBL/GenBank/DDBJ whole genome shotgun (WGS) entry which is preliminary data.</text>
</comment>
<evidence type="ECO:0008006" key="8">
    <source>
        <dbReference type="Google" id="ProtNLM"/>
    </source>
</evidence>
<comment type="cofactor">
    <cofactor evidence="2">
        <name>Fe cation</name>
        <dbReference type="ChEBI" id="CHEBI:24875"/>
    </cofactor>
    <text evidence="2">Binds 1 Fe cation per subunit.</text>
</comment>
<dbReference type="EMBL" id="WINI01000025">
    <property type="protein sequence ID" value="MQR02793.1"/>
    <property type="molecule type" value="Genomic_DNA"/>
</dbReference>
<dbReference type="Proteomes" id="UP000451565">
    <property type="component" value="Unassembled WGS sequence"/>
</dbReference>
<dbReference type="InterPro" id="IPR014710">
    <property type="entry name" value="RmlC-like_jellyroll"/>
</dbReference>
<evidence type="ECO:0000313" key="7">
    <source>
        <dbReference type="Proteomes" id="UP000451565"/>
    </source>
</evidence>
<name>A0A843YYE2_9BURK</name>
<dbReference type="OrthoDB" id="321327at2"/>
<evidence type="ECO:0000313" key="6">
    <source>
        <dbReference type="EMBL" id="MQR02793.1"/>
    </source>
</evidence>
<sequence length="277" mass="29545">MNRTIATTLPAQRVIDDGDMLLWRALPLAEREQLGPFVFIDHYRHQSRRGIGDKPHPHAGIEVLSYLLEGSVIHRDSLGLTDRLDAGDAQCIRAGRGMIHAEQPQGRRHGLQLWTSLPPAQKLAEPSYSSIRAADIPSFARDGVQVTVLAGTVDDIKGPMQLASPTVLTRVQLAPGAAISLAIDAAAELGLYVMSGQIDIADARLSTGTLAILTLGDHVHIAATGTESADVVLLGGTPAEGPLLFSGPFVMDTPERLAQARRDFSDGKMGTLDGVPF</sequence>
<dbReference type="InterPro" id="IPR011051">
    <property type="entry name" value="RmlC_Cupin_sf"/>
</dbReference>
<keyword evidence="2" id="KW-0479">Metal-binding</keyword>
<dbReference type="PANTHER" id="PTHR13903">
    <property type="entry name" value="PIRIN-RELATED"/>
    <property type="match status" value="1"/>
</dbReference>
<feature type="domain" description="Pirin C-terminal" evidence="5">
    <location>
        <begin position="170"/>
        <end position="270"/>
    </location>
</feature>